<evidence type="ECO:0000256" key="11">
    <source>
        <dbReference type="SAM" id="Phobius"/>
    </source>
</evidence>
<evidence type="ECO:0000256" key="1">
    <source>
        <dbReference type="ARBA" id="ARBA00000085"/>
    </source>
</evidence>
<evidence type="ECO:0000256" key="7">
    <source>
        <dbReference type="ARBA" id="ARBA00022777"/>
    </source>
</evidence>
<dbReference type="Pfam" id="PF00512">
    <property type="entry name" value="HisKA"/>
    <property type="match status" value="1"/>
</dbReference>
<accession>A0ABW9ZGM5</accession>
<dbReference type="InterPro" id="IPR004358">
    <property type="entry name" value="Sig_transdc_His_kin-like_C"/>
</dbReference>
<keyword evidence="10 11" id="KW-0472">Membrane</keyword>
<dbReference type="SMART" id="SM00388">
    <property type="entry name" value="HisKA"/>
    <property type="match status" value="1"/>
</dbReference>
<dbReference type="Pfam" id="PF02518">
    <property type="entry name" value="HATPase_c"/>
    <property type="match status" value="1"/>
</dbReference>
<keyword evidence="5" id="KW-0808">Transferase</keyword>
<dbReference type="SUPFAM" id="SSF55874">
    <property type="entry name" value="ATPase domain of HSP90 chaperone/DNA topoisomerase II/histidine kinase"/>
    <property type="match status" value="1"/>
</dbReference>
<dbReference type="Proteomes" id="UP000541347">
    <property type="component" value="Unassembled WGS sequence"/>
</dbReference>
<comment type="subcellular location">
    <subcellularLocation>
        <location evidence="2">Membrane</location>
    </subcellularLocation>
</comment>
<dbReference type="Gene3D" id="3.30.565.10">
    <property type="entry name" value="Histidine kinase-like ATPase, C-terminal domain"/>
    <property type="match status" value="1"/>
</dbReference>
<dbReference type="SUPFAM" id="SSF47384">
    <property type="entry name" value="Homodimeric domain of signal transducing histidine kinase"/>
    <property type="match status" value="1"/>
</dbReference>
<dbReference type="Pfam" id="PF08521">
    <property type="entry name" value="2CSK_N"/>
    <property type="match status" value="1"/>
</dbReference>
<dbReference type="PANTHER" id="PTHR45436">
    <property type="entry name" value="SENSOR HISTIDINE KINASE YKOH"/>
    <property type="match status" value="1"/>
</dbReference>
<sequence>MNAPAPTRTPPLAPSLRRRLIVRLLGLAAMLAILLSVAVRYSAERASQETLDKVLGVATASIADDLRSVEGGAEVNLPPETFSMLAAMGEERVFYRILVGDETLTGYEDLPLPGEDPTAVAPVLYSRPYRGAELRLAAVSRSLVIDGASTSALVVLGQTRDGQRLIAGQLANRAAALGLMVFLLAIPASLLAASSLLRPLDRLAEAMTRRGPRDLRPVRHPVPAELSPLIGALNSFIARLKATLAQTETFIAEAAHHIRTPLATLRSEVELALRLAKDEPMRQRLRRLLRTVDEGARSASQLLDHATVLYRTEQQVFGEVDLGQIALGIVDRYRATADLRDIRLHLAKPAGALPVTGDAVLLEAALRNLIDNAVKYSPMGSDIRISLEITGEGHVAFRCRDQGRGLAGSDALSLQARFQRGRNVDDVVGSGLGLTIVTEVADAMNGRFDLQDQEGGGTCATLLLPLATPTGSA</sequence>
<evidence type="ECO:0000256" key="10">
    <source>
        <dbReference type="ARBA" id="ARBA00023136"/>
    </source>
</evidence>
<dbReference type="PROSITE" id="PS50885">
    <property type="entry name" value="HAMP"/>
    <property type="match status" value="1"/>
</dbReference>
<protein>
    <recommendedName>
        <fullName evidence="3">histidine kinase</fullName>
        <ecNumber evidence="3">2.7.13.3</ecNumber>
    </recommendedName>
</protein>
<comment type="caution">
    <text evidence="14">The sequence shown here is derived from an EMBL/GenBank/DDBJ whole genome shotgun (WGS) entry which is preliminary data.</text>
</comment>
<dbReference type="EC" id="2.7.13.3" evidence="3"/>
<dbReference type="CDD" id="cd00075">
    <property type="entry name" value="HATPase"/>
    <property type="match status" value="1"/>
</dbReference>
<dbReference type="SMART" id="SM00304">
    <property type="entry name" value="HAMP"/>
    <property type="match status" value="1"/>
</dbReference>
<keyword evidence="9" id="KW-0902">Two-component regulatory system</keyword>
<dbReference type="PRINTS" id="PR00344">
    <property type="entry name" value="BCTRLSENSOR"/>
</dbReference>
<dbReference type="SMART" id="SM00387">
    <property type="entry name" value="HATPase_c"/>
    <property type="match status" value="1"/>
</dbReference>
<dbReference type="InterPro" id="IPR036890">
    <property type="entry name" value="HATPase_C_sf"/>
</dbReference>
<organism evidence="14 15">
    <name type="scientific">Pannonibacter tanglangensis</name>
    <dbReference type="NCBI Taxonomy" id="2750084"/>
    <lineage>
        <taxon>Bacteria</taxon>
        <taxon>Pseudomonadati</taxon>
        <taxon>Pseudomonadota</taxon>
        <taxon>Alphaproteobacteria</taxon>
        <taxon>Hyphomicrobiales</taxon>
        <taxon>Stappiaceae</taxon>
        <taxon>Pannonibacter</taxon>
    </lineage>
</organism>
<proteinExistence type="predicted"/>
<name>A0ABW9ZGM5_9HYPH</name>
<reference evidence="14 15" key="1">
    <citation type="submission" date="2020-01" db="EMBL/GenBank/DDBJ databases">
        <authorList>
            <person name="Peng S.Y."/>
            <person name="Li J."/>
            <person name="Wang M."/>
            <person name="Wang L."/>
            <person name="Wang C.Q."/>
            <person name="Wang J.R."/>
        </authorList>
    </citation>
    <scope>NUCLEOTIDE SEQUENCE [LARGE SCALE GENOMIC DNA]</scope>
    <source>
        <strain evidence="14 15">XCT-34</strain>
    </source>
</reference>
<evidence type="ECO:0000256" key="9">
    <source>
        <dbReference type="ARBA" id="ARBA00023012"/>
    </source>
</evidence>
<feature type="domain" description="HAMP" evidence="13">
    <location>
        <begin position="194"/>
        <end position="245"/>
    </location>
</feature>
<feature type="transmembrane region" description="Helical" evidence="11">
    <location>
        <begin position="174"/>
        <end position="197"/>
    </location>
</feature>
<feature type="domain" description="Histidine kinase" evidence="12">
    <location>
        <begin position="253"/>
        <end position="468"/>
    </location>
</feature>
<dbReference type="RefSeq" id="WP_161675942.1">
    <property type="nucleotide sequence ID" value="NZ_JAABLP010000002.1"/>
</dbReference>
<feature type="transmembrane region" description="Helical" evidence="11">
    <location>
        <begin position="20"/>
        <end position="39"/>
    </location>
</feature>
<dbReference type="InterPro" id="IPR005467">
    <property type="entry name" value="His_kinase_dom"/>
</dbReference>
<dbReference type="Gene3D" id="1.10.287.130">
    <property type="match status" value="1"/>
</dbReference>
<evidence type="ECO:0000256" key="8">
    <source>
        <dbReference type="ARBA" id="ARBA00022989"/>
    </source>
</evidence>
<dbReference type="InterPro" id="IPR013727">
    <property type="entry name" value="2CSK_N"/>
</dbReference>
<dbReference type="PROSITE" id="PS50109">
    <property type="entry name" value="HIS_KIN"/>
    <property type="match status" value="1"/>
</dbReference>
<evidence type="ECO:0000313" key="15">
    <source>
        <dbReference type="Proteomes" id="UP000541347"/>
    </source>
</evidence>
<dbReference type="InterPro" id="IPR003660">
    <property type="entry name" value="HAMP_dom"/>
</dbReference>
<evidence type="ECO:0000313" key="14">
    <source>
        <dbReference type="EMBL" id="NBN63994.1"/>
    </source>
</evidence>
<dbReference type="InterPro" id="IPR036097">
    <property type="entry name" value="HisK_dim/P_sf"/>
</dbReference>
<dbReference type="Pfam" id="PF00672">
    <property type="entry name" value="HAMP"/>
    <property type="match status" value="1"/>
</dbReference>
<keyword evidence="15" id="KW-1185">Reference proteome</keyword>
<evidence type="ECO:0000256" key="6">
    <source>
        <dbReference type="ARBA" id="ARBA00022692"/>
    </source>
</evidence>
<dbReference type="EMBL" id="JAABLP010000002">
    <property type="protein sequence ID" value="NBN63994.1"/>
    <property type="molecule type" value="Genomic_DNA"/>
</dbReference>
<keyword evidence="7" id="KW-0418">Kinase</keyword>
<comment type="catalytic activity">
    <reaction evidence="1">
        <text>ATP + protein L-histidine = ADP + protein N-phospho-L-histidine.</text>
        <dbReference type="EC" id="2.7.13.3"/>
    </reaction>
</comment>
<evidence type="ECO:0000256" key="3">
    <source>
        <dbReference type="ARBA" id="ARBA00012438"/>
    </source>
</evidence>
<evidence type="ECO:0000259" key="12">
    <source>
        <dbReference type="PROSITE" id="PS50109"/>
    </source>
</evidence>
<gene>
    <name evidence="14" type="ORF">GWI71_09905</name>
</gene>
<keyword evidence="6 11" id="KW-0812">Transmembrane</keyword>
<dbReference type="InterPro" id="IPR003661">
    <property type="entry name" value="HisK_dim/P_dom"/>
</dbReference>
<evidence type="ECO:0000256" key="2">
    <source>
        <dbReference type="ARBA" id="ARBA00004370"/>
    </source>
</evidence>
<evidence type="ECO:0000259" key="13">
    <source>
        <dbReference type="PROSITE" id="PS50885"/>
    </source>
</evidence>
<keyword evidence="4" id="KW-0597">Phosphoprotein</keyword>
<evidence type="ECO:0000256" key="4">
    <source>
        <dbReference type="ARBA" id="ARBA00022553"/>
    </source>
</evidence>
<evidence type="ECO:0000256" key="5">
    <source>
        <dbReference type="ARBA" id="ARBA00022679"/>
    </source>
</evidence>
<keyword evidence="8 11" id="KW-1133">Transmembrane helix</keyword>
<dbReference type="InterPro" id="IPR050428">
    <property type="entry name" value="TCS_sensor_his_kinase"/>
</dbReference>
<dbReference type="InterPro" id="IPR003594">
    <property type="entry name" value="HATPase_dom"/>
</dbReference>
<dbReference type="PANTHER" id="PTHR45436:SF1">
    <property type="entry name" value="SENSOR PROTEIN QSEC"/>
    <property type="match status" value="1"/>
</dbReference>